<evidence type="ECO:0000256" key="2">
    <source>
        <dbReference type="SAM" id="Phobius"/>
    </source>
</evidence>
<dbReference type="EMBL" id="CAKAEH010001690">
    <property type="protein sequence ID" value="CAG9538663.1"/>
    <property type="molecule type" value="Genomic_DNA"/>
</dbReference>
<feature type="transmembrane region" description="Helical" evidence="2">
    <location>
        <begin position="31"/>
        <end position="51"/>
    </location>
</feature>
<protein>
    <submittedName>
        <fullName evidence="3">Uncharacterized protein</fullName>
    </submittedName>
</protein>
<organism evidence="3 4">
    <name type="scientific">Cercopithifilaria johnstoni</name>
    <dbReference type="NCBI Taxonomy" id="2874296"/>
    <lineage>
        <taxon>Eukaryota</taxon>
        <taxon>Metazoa</taxon>
        <taxon>Ecdysozoa</taxon>
        <taxon>Nematoda</taxon>
        <taxon>Chromadorea</taxon>
        <taxon>Rhabditida</taxon>
        <taxon>Spirurina</taxon>
        <taxon>Spiruromorpha</taxon>
        <taxon>Filarioidea</taxon>
        <taxon>Onchocercidae</taxon>
        <taxon>Cercopithifilaria</taxon>
    </lineage>
</organism>
<feature type="region of interest" description="Disordered" evidence="1">
    <location>
        <begin position="240"/>
        <end position="264"/>
    </location>
</feature>
<dbReference type="AlphaFoldDB" id="A0A8J2MBT7"/>
<gene>
    <name evidence="3" type="ORF">CJOHNSTONI_LOCUS8351</name>
</gene>
<keyword evidence="2" id="KW-0472">Membrane</keyword>
<keyword evidence="2" id="KW-0812">Transmembrane</keyword>
<evidence type="ECO:0000313" key="3">
    <source>
        <dbReference type="EMBL" id="CAG9538663.1"/>
    </source>
</evidence>
<dbReference type="Proteomes" id="UP000746747">
    <property type="component" value="Unassembled WGS sequence"/>
</dbReference>
<reference evidence="3" key="1">
    <citation type="submission" date="2021-09" db="EMBL/GenBank/DDBJ databases">
        <authorList>
            <consortium name="Pathogen Informatics"/>
        </authorList>
    </citation>
    <scope>NUCLEOTIDE SEQUENCE</scope>
</reference>
<evidence type="ECO:0000313" key="4">
    <source>
        <dbReference type="Proteomes" id="UP000746747"/>
    </source>
</evidence>
<accession>A0A8J2MBT7</accession>
<dbReference type="OrthoDB" id="5854761at2759"/>
<keyword evidence="4" id="KW-1185">Reference proteome</keyword>
<feature type="region of interest" description="Disordered" evidence="1">
    <location>
        <begin position="189"/>
        <end position="221"/>
    </location>
</feature>
<proteinExistence type="predicted"/>
<keyword evidence="2" id="KW-1133">Transmembrane helix</keyword>
<feature type="compositionally biased region" description="Basic and acidic residues" evidence="1">
    <location>
        <begin position="246"/>
        <end position="256"/>
    </location>
</feature>
<feature type="compositionally biased region" description="Polar residues" evidence="1">
    <location>
        <begin position="189"/>
        <end position="219"/>
    </location>
</feature>
<sequence length="264" mass="29338">MFSSLWSALFTEVSDEELRFSVFFQVRYKIYFINVLYLTIGMLLLITYGSANCSRARKLAITKDATPDQSKKAVVEHSVRISFHNDLPKSEGSSQCSPKPAVEHHARNLFMSPDRTQSGAICSKDIAPTKHTPKLYLKAKTVVGKSLISDKVITENKTHINELSFGNEKLTDDKTQISAPSSDFTQLTAVSEGNSKQSSKTLTESAVNESKKQAQSKNAQEYDEAITQNISINQVLKAAQNKKKQHSEVEESESVRDSIVSLSK</sequence>
<name>A0A8J2MBT7_9BILA</name>
<comment type="caution">
    <text evidence="3">The sequence shown here is derived from an EMBL/GenBank/DDBJ whole genome shotgun (WGS) entry which is preliminary data.</text>
</comment>
<evidence type="ECO:0000256" key="1">
    <source>
        <dbReference type="SAM" id="MobiDB-lite"/>
    </source>
</evidence>